<accession>A0A372MCV5</accession>
<dbReference type="EMBL" id="QUWK01000031">
    <property type="protein sequence ID" value="RFU93635.1"/>
    <property type="molecule type" value="Genomic_DNA"/>
</dbReference>
<evidence type="ECO:0000313" key="2">
    <source>
        <dbReference type="Proteomes" id="UP000264002"/>
    </source>
</evidence>
<organism evidence="1 2">
    <name type="scientific">Sphaerochaeta halotolerans</name>
    <dbReference type="NCBI Taxonomy" id="2293840"/>
    <lineage>
        <taxon>Bacteria</taxon>
        <taxon>Pseudomonadati</taxon>
        <taxon>Spirochaetota</taxon>
        <taxon>Spirochaetia</taxon>
        <taxon>Spirochaetales</taxon>
        <taxon>Sphaerochaetaceae</taxon>
        <taxon>Sphaerochaeta</taxon>
    </lineage>
</organism>
<evidence type="ECO:0000313" key="1">
    <source>
        <dbReference type="EMBL" id="RFU93635.1"/>
    </source>
</evidence>
<sequence length="84" mass="9262">MIFSFPAILIIGTRKNCYIIHTLGELDLTKPVQKVSAESYSDHIHAWKTVSPELRAIYEIAEHISGIYGCGSVGQASRGAAWRS</sequence>
<protein>
    <submittedName>
        <fullName evidence="1">Uncharacterized protein</fullName>
    </submittedName>
</protein>
<dbReference type="AlphaFoldDB" id="A0A372MCV5"/>
<name>A0A372MCV5_9SPIR</name>
<keyword evidence="2" id="KW-1185">Reference proteome</keyword>
<reference evidence="2" key="1">
    <citation type="submission" date="2018-08" db="EMBL/GenBank/DDBJ databases">
        <authorList>
            <person name="Grouzdev D.S."/>
            <person name="Krutkina M.S."/>
        </authorList>
    </citation>
    <scope>NUCLEOTIDE SEQUENCE [LARGE SCALE GENOMIC DNA]</scope>
    <source>
        <strain evidence="2">4-11</strain>
    </source>
</reference>
<reference evidence="1 2" key="2">
    <citation type="submission" date="2018-09" db="EMBL/GenBank/DDBJ databases">
        <title>Genome of Sphaerochaeta halotolerans strain 4-11.</title>
        <authorList>
            <person name="Nazina T.N."/>
            <person name="Sokolova D.S."/>
        </authorList>
    </citation>
    <scope>NUCLEOTIDE SEQUENCE [LARGE SCALE GENOMIC DNA]</scope>
    <source>
        <strain evidence="1 2">4-11</strain>
    </source>
</reference>
<gene>
    <name evidence="1" type="ORF">DYP60_13805</name>
</gene>
<dbReference type="Proteomes" id="UP000264002">
    <property type="component" value="Unassembled WGS sequence"/>
</dbReference>
<comment type="caution">
    <text evidence="1">The sequence shown here is derived from an EMBL/GenBank/DDBJ whole genome shotgun (WGS) entry which is preliminary data.</text>
</comment>
<proteinExistence type="predicted"/>